<evidence type="ECO:0000313" key="1">
    <source>
        <dbReference type="EMBL" id="SCJ70037.1"/>
    </source>
</evidence>
<reference evidence="1" key="1">
    <citation type="submission" date="2015-09" db="EMBL/GenBank/DDBJ databases">
        <authorList>
            <consortium name="Pathogen Informatics"/>
        </authorList>
    </citation>
    <scope>NUCLEOTIDE SEQUENCE</scope>
    <source>
        <strain evidence="1">2789STDY5834896</strain>
    </source>
</reference>
<organism evidence="1">
    <name type="scientific">uncultured Anaerotruncus sp</name>
    <dbReference type="NCBI Taxonomy" id="905011"/>
    <lineage>
        <taxon>Bacteria</taxon>
        <taxon>Bacillati</taxon>
        <taxon>Bacillota</taxon>
        <taxon>Clostridia</taxon>
        <taxon>Eubacteriales</taxon>
        <taxon>Oscillospiraceae</taxon>
        <taxon>Anaerotruncus</taxon>
        <taxon>environmental samples</taxon>
    </lineage>
</organism>
<dbReference type="EMBL" id="FMHG01000001">
    <property type="protein sequence ID" value="SCJ70037.1"/>
    <property type="molecule type" value="Genomic_DNA"/>
</dbReference>
<gene>
    <name evidence="1" type="ORF">SAMEA3545359_01491</name>
</gene>
<protein>
    <submittedName>
        <fullName evidence="1">Uncharacterized protein</fullName>
    </submittedName>
</protein>
<dbReference type="AlphaFoldDB" id="A0A1C6IJM3"/>
<accession>A0A1C6IJM3</accession>
<proteinExistence type="predicted"/>
<sequence length="101" mass="11479">MEFKKMYPQCMALGRIYKIVSLRVHVTGATAAELQFAEQHPYLANTQMLLFARKLGRMTTDIDDIVADLLLVVDPGDWRELQGQPLPLPLQQAWYQGYVAA</sequence>
<name>A0A1C6IJM3_9FIRM</name>